<name>A0A1C1CZV0_9EURO</name>
<protein>
    <recommendedName>
        <fullName evidence="2">SnoaL-like domain-containing protein</fullName>
    </recommendedName>
</protein>
<proteinExistence type="predicted"/>
<evidence type="ECO:0000256" key="1">
    <source>
        <dbReference type="SAM" id="MobiDB-lite"/>
    </source>
</evidence>
<feature type="domain" description="SnoaL-like" evidence="2">
    <location>
        <begin position="9"/>
        <end position="208"/>
    </location>
</feature>
<evidence type="ECO:0000313" key="3">
    <source>
        <dbReference type="EMBL" id="OCT53900.1"/>
    </source>
</evidence>
<evidence type="ECO:0000259" key="2">
    <source>
        <dbReference type="Pfam" id="PF26528"/>
    </source>
</evidence>
<dbReference type="OrthoDB" id="5396546at2759"/>
<accession>A0A1C1CZV0</accession>
<feature type="region of interest" description="Disordered" evidence="1">
    <location>
        <begin position="76"/>
        <end position="100"/>
    </location>
</feature>
<dbReference type="eggNOG" id="ENOG502SSHD">
    <property type="taxonomic scope" value="Eukaryota"/>
</dbReference>
<feature type="compositionally biased region" description="Low complexity" evidence="1">
    <location>
        <begin position="76"/>
        <end position="89"/>
    </location>
</feature>
<organism evidence="3 4">
    <name type="scientific">Cladophialophora carrionii</name>
    <dbReference type="NCBI Taxonomy" id="86049"/>
    <lineage>
        <taxon>Eukaryota</taxon>
        <taxon>Fungi</taxon>
        <taxon>Dikarya</taxon>
        <taxon>Ascomycota</taxon>
        <taxon>Pezizomycotina</taxon>
        <taxon>Eurotiomycetes</taxon>
        <taxon>Chaetothyriomycetidae</taxon>
        <taxon>Chaetothyriales</taxon>
        <taxon>Herpotrichiellaceae</taxon>
        <taxon>Cladophialophora</taxon>
    </lineage>
</organism>
<gene>
    <name evidence="3" type="ORF">CLCR_10817</name>
</gene>
<evidence type="ECO:0000313" key="4">
    <source>
        <dbReference type="Proteomes" id="UP000094526"/>
    </source>
</evidence>
<comment type="caution">
    <text evidence="3">The sequence shown here is derived from an EMBL/GenBank/DDBJ whole genome shotgun (WGS) entry which is preliminary data.</text>
</comment>
<keyword evidence="4" id="KW-1185">Reference proteome</keyword>
<dbReference type="Pfam" id="PF26528">
    <property type="entry name" value="SnoaL_6"/>
    <property type="match status" value="1"/>
</dbReference>
<dbReference type="Proteomes" id="UP000094526">
    <property type="component" value="Unassembled WGS sequence"/>
</dbReference>
<dbReference type="VEuPathDB" id="FungiDB:CLCR_10817"/>
<dbReference type="AlphaFoldDB" id="A0A1C1CZV0"/>
<dbReference type="InterPro" id="IPR058931">
    <property type="entry name" value="SnoaL_6"/>
</dbReference>
<dbReference type="EMBL" id="LGRB01000008">
    <property type="protein sequence ID" value="OCT53900.1"/>
    <property type="molecule type" value="Genomic_DNA"/>
</dbReference>
<sequence>MASASTPGSEAVHAQLKHLYHTYRHTQHIPSKASFFSPTCMQVCRTIPSYAAVKRDTIIQYLLEAAGFQDVESYERAQSSSTTTASRAAEAPDDEERRSAPVKVKALTGKSYYSIRPLNATEESEVLPEDVVAPLGMTPSQLNELRQTENWVGMRVDLWEDNDNGDSAGAGRLIKVKYWWRQEHVDGELKWLQCLHDIMSIGERDGSEDKEGEVLE</sequence>
<dbReference type="VEuPathDB" id="FungiDB:G647_00816"/>
<reference evidence="4" key="1">
    <citation type="submission" date="2015-07" db="EMBL/GenBank/DDBJ databases">
        <authorList>
            <person name="Teixeira M.M."/>
            <person name="Souza R.C."/>
            <person name="Almeida L.G."/>
            <person name="Vicente V.A."/>
            <person name="de Hoog S."/>
            <person name="Bocca A.L."/>
            <person name="de Almeida S.R."/>
            <person name="Vasconcelos A.T."/>
            <person name="Felipe M.S."/>
        </authorList>
    </citation>
    <scope>NUCLEOTIDE SEQUENCE [LARGE SCALE GENOMIC DNA]</scope>
    <source>
        <strain evidence="4">KSF</strain>
    </source>
</reference>